<proteinExistence type="predicted"/>
<name>A0A1I7SI87_BURXY</name>
<evidence type="ECO:0000313" key="1">
    <source>
        <dbReference type="Proteomes" id="UP000095284"/>
    </source>
</evidence>
<dbReference type="AlphaFoldDB" id="A0A1I7SI87"/>
<dbReference type="WBParaSite" id="BXY_1275600.1">
    <property type="protein sequence ID" value="BXY_1275600.1"/>
    <property type="gene ID" value="BXY_1275600"/>
</dbReference>
<accession>A0A1I7SI87</accession>
<protein>
    <submittedName>
        <fullName evidence="2">DoxX family protein</fullName>
    </submittedName>
</protein>
<reference evidence="2" key="1">
    <citation type="submission" date="2016-11" db="UniProtKB">
        <authorList>
            <consortium name="WormBaseParasite"/>
        </authorList>
    </citation>
    <scope>IDENTIFICATION</scope>
</reference>
<organism evidence="1 2">
    <name type="scientific">Bursaphelenchus xylophilus</name>
    <name type="common">Pinewood nematode worm</name>
    <name type="synonym">Aphelenchoides xylophilus</name>
    <dbReference type="NCBI Taxonomy" id="6326"/>
    <lineage>
        <taxon>Eukaryota</taxon>
        <taxon>Metazoa</taxon>
        <taxon>Ecdysozoa</taxon>
        <taxon>Nematoda</taxon>
        <taxon>Chromadorea</taxon>
        <taxon>Rhabditida</taxon>
        <taxon>Tylenchina</taxon>
        <taxon>Tylenchomorpha</taxon>
        <taxon>Aphelenchoidea</taxon>
        <taxon>Aphelenchoididae</taxon>
        <taxon>Bursaphelenchus</taxon>
    </lineage>
</organism>
<evidence type="ECO:0000313" key="2">
    <source>
        <dbReference type="WBParaSite" id="BXY_1275600.1"/>
    </source>
</evidence>
<dbReference type="Proteomes" id="UP000095284">
    <property type="component" value="Unplaced"/>
</dbReference>
<sequence length="33" mass="3978">WDLIIIFGIYEMNGNLPFSIKQPAEFDFRSTWK</sequence>